<dbReference type="GO" id="GO:0004615">
    <property type="term" value="F:phosphomannomutase activity"/>
    <property type="evidence" value="ECO:0007669"/>
    <property type="project" value="TreeGrafter"/>
</dbReference>
<proteinExistence type="predicted"/>
<dbReference type="Pfam" id="PF02880">
    <property type="entry name" value="PGM_PMM_III"/>
    <property type="match status" value="1"/>
</dbReference>
<evidence type="ECO:0000313" key="6">
    <source>
        <dbReference type="Proteomes" id="UP000541444"/>
    </source>
</evidence>
<dbReference type="InterPro" id="IPR050060">
    <property type="entry name" value="Phosphoglucosamine_mutase"/>
</dbReference>
<feature type="domain" description="Alpha-D-phosphohexomutase alpha/beta/alpha" evidence="3">
    <location>
        <begin position="38"/>
        <end position="92"/>
    </location>
</feature>
<evidence type="ECO:0000259" key="4">
    <source>
        <dbReference type="Pfam" id="PF04765"/>
    </source>
</evidence>
<dbReference type="PANTHER" id="PTHR42946:SF2">
    <property type="entry name" value="PHOSPHOGLUCOMUTASE (ALPHA-D-GLUCOSE-1,6-BISPHOSPHATE-DEPENDENT)"/>
    <property type="match status" value="1"/>
</dbReference>
<dbReference type="EMBL" id="JACGCM010001655">
    <property type="protein sequence ID" value="KAF6152132.1"/>
    <property type="molecule type" value="Genomic_DNA"/>
</dbReference>
<gene>
    <name evidence="5" type="ORF">GIB67_031454</name>
</gene>
<reference evidence="5 6" key="1">
    <citation type="journal article" date="2020" name="IScience">
        <title>Genome Sequencing of the Endangered Kingdonia uniflora (Circaeasteraceae, Ranunculales) Reveals Potential Mechanisms of Evolutionary Specialization.</title>
        <authorList>
            <person name="Sun Y."/>
            <person name="Deng T."/>
            <person name="Zhang A."/>
            <person name="Moore M.J."/>
            <person name="Landis J.B."/>
            <person name="Lin N."/>
            <person name="Zhang H."/>
            <person name="Zhang X."/>
            <person name="Huang J."/>
            <person name="Zhang X."/>
            <person name="Sun H."/>
            <person name="Wang H."/>
        </authorList>
    </citation>
    <scope>NUCLEOTIDE SEQUENCE [LARGE SCALE GENOMIC DNA]</scope>
    <source>
        <strain evidence="5">TB1705</strain>
        <tissue evidence="5">Leaf</tissue>
    </source>
</reference>
<dbReference type="GO" id="GO:0005975">
    <property type="term" value="P:carbohydrate metabolic process"/>
    <property type="evidence" value="ECO:0007669"/>
    <property type="project" value="InterPro"/>
</dbReference>
<protein>
    <recommendedName>
        <fullName evidence="7">Alpha-D-phosphohexomutase alpha/beta/alpha domain-containing protein</fullName>
    </recommendedName>
</protein>
<evidence type="ECO:0008006" key="7">
    <source>
        <dbReference type="Google" id="ProtNLM"/>
    </source>
</evidence>
<keyword evidence="2" id="KW-0597">Phosphoprotein</keyword>
<name>A0A7J7MBC8_9MAGN</name>
<keyword evidence="6" id="KW-1185">Reference proteome</keyword>
<dbReference type="InterPro" id="IPR016055">
    <property type="entry name" value="A-D-PHexomutase_a/b/a-I/II/III"/>
</dbReference>
<dbReference type="Proteomes" id="UP000541444">
    <property type="component" value="Unassembled WGS sequence"/>
</dbReference>
<evidence type="ECO:0000259" key="3">
    <source>
        <dbReference type="Pfam" id="PF02880"/>
    </source>
</evidence>
<evidence type="ECO:0000256" key="1">
    <source>
        <dbReference type="ARBA" id="ARBA00001946"/>
    </source>
</evidence>
<organism evidence="5 6">
    <name type="scientific">Kingdonia uniflora</name>
    <dbReference type="NCBI Taxonomy" id="39325"/>
    <lineage>
        <taxon>Eukaryota</taxon>
        <taxon>Viridiplantae</taxon>
        <taxon>Streptophyta</taxon>
        <taxon>Embryophyta</taxon>
        <taxon>Tracheophyta</taxon>
        <taxon>Spermatophyta</taxon>
        <taxon>Magnoliopsida</taxon>
        <taxon>Ranunculales</taxon>
        <taxon>Circaeasteraceae</taxon>
        <taxon>Kingdonia</taxon>
    </lineage>
</organism>
<dbReference type="PANTHER" id="PTHR42946">
    <property type="entry name" value="PHOSPHOHEXOSE MUTASE"/>
    <property type="match status" value="1"/>
</dbReference>
<dbReference type="AlphaFoldDB" id="A0A7J7MBC8"/>
<accession>A0A7J7MBC8</accession>
<dbReference type="InterPro" id="IPR005846">
    <property type="entry name" value="A-D-PHexomutase_a/b/a-III"/>
</dbReference>
<comment type="cofactor">
    <cofactor evidence="1">
        <name>Mg(2+)</name>
        <dbReference type="ChEBI" id="CHEBI:18420"/>
    </cofactor>
</comment>
<feature type="domain" description="TOD1/MUCI70 glycosyltransferase-like" evidence="4">
    <location>
        <begin position="157"/>
        <end position="229"/>
    </location>
</feature>
<sequence length="258" mass="29235">MSVTRVAVLNHSADSGLVFDLDVDRSGVIHSAGNAITGDRLIALMLAIVLRKHPETMIVSDARTSMALTQFITDRGGHHCLYRVGYRNVIDKGPQLNREGIEIHLMMETMGYGALKENHFLDDVLVVQVCYVAFWDEITLATQEADGKKINEDCMIARFSIWVDSKSQFRRDPLGVLEALLWRTNSILAISEHGARSSVYDEAKAVVHKNKATPEEVDRQMTQYLHDGFPDDKRFYGMKGNKRFTATRWSNGYKLHYE</sequence>
<dbReference type="SUPFAM" id="SSF53738">
    <property type="entry name" value="Phosphoglucomutase, first 3 domains"/>
    <property type="match status" value="1"/>
</dbReference>
<dbReference type="GO" id="GO:0009570">
    <property type="term" value="C:chloroplast stroma"/>
    <property type="evidence" value="ECO:0007669"/>
    <property type="project" value="TreeGrafter"/>
</dbReference>
<evidence type="ECO:0000256" key="2">
    <source>
        <dbReference type="ARBA" id="ARBA00022553"/>
    </source>
</evidence>
<dbReference type="Gene3D" id="3.40.120.10">
    <property type="entry name" value="Alpha-D-Glucose-1,6-Bisphosphate, subunit A, domain 3"/>
    <property type="match status" value="1"/>
</dbReference>
<dbReference type="OrthoDB" id="1743979at2759"/>
<dbReference type="InterPro" id="IPR048354">
    <property type="entry name" value="TOD1_MUCI70_glycTrfase_dom"/>
</dbReference>
<dbReference type="Pfam" id="PF04765">
    <property type="entry name" value="TOD1_MUCI70"/>
    <property type="match status" value="1"/>
</dbReference>
<comment type="caution">
    <text evidence="5">The sequence shown here is derived from an EMBL/GenBank/DDBJ whole genome shotgun (WGS) entry which is preliminary data.</text>
</comment>
<evidence type="ECO:0000313" key="5">
    <source>
        <dbReference type="EMBL" id="KAF6152132.1"/>
    </source>
</evidence>